<dbReference type="PANTHER" id="PTHR22916:SF3">
    <property type="entry name" value="UDP-GLCNAC:BETAGAL BETA-1,3-N-ACETYLGLUCOSAMINYLTRANSFERASE-LIKE PROTEIN 1"/>
    <property type="match status" value="1"/>
</dbReference>
<dbReference type="PANTHER" id="PTHR22916">
    <property type="entry name" value="GLYCOSYLTRANSFERASE"/>
    <property type="match status" value="1"/>
</dbReference>
<dbReference type="EMBL" id="MEUV01000026">
    <property type="protein sequence ID" value="OGC45603.1"/>
    <property type="molecule type" value="Genomic_DNA"/>
</dbReference>
<dbReference type="InterPro" id="IPR029044">
    <property type="entry name" value="Nucleotide-diphossugar_trans"/>
</dbReference>
<dbReference type="InterPro" id="IPR001173">
    <property type="entry name" value="Glyco_trans_2-like"/>
</dbReference>
<gene>
    <name evidence="2" type="ORF">A2V49_03875</name>
</gene>
<evidence type="ECO:0000259" key="1">
    <source>
        <dbReference type="Pfam" id="PF00535"/>
    </source>
</evidence>
<name>A0A1F4UN40_UNCKA</name>
<dbReference type="GO" id="GO:0016758">
    <property type="term" value="F:hexosyltransferase activity"/>
    <property type="evidence" value="ECO:0007669"/>
    <property type="project" value="UniProtKB-ARBA"/>
</dbReference>
<comment type="caution">
    <text evidence="2">The sequence shown here is derived from an EMBL/GenBank/DDBJ whole genome shotgun (WGS) entry which is preliminary data.</text>
</comment>
<dbReference type="Proteomes" id="UP000178615">
    <property type="component" value="Unassembled WGS sequence"/>
</dbReference>
<feature type="domain" description="Glycosyltransferase 2-like" evidence="1">
    <location>
        <begin position="7"/>
        <end position="171"/>
    </location>
</feature>
<dbReference type="Pfam" id="PF00535">
    <property type="entry name" value="Glycos_transf_2"/>
    <property type="match status" value="1"/>
</dbReference>
<accession>A0A1F4UN40</accession>
<evidence type="ECO:0000313" key="2">
    <source>
        <dbReference type="EMBL" id="OGC45603.1"/>
    </source>
</evidence>
<dbReference type="Gene3D" id="3.90.550.10">
    <property type="entry name" value="Spore Coat Polysaccharide Biosynthesis Protein SpsA, Chain A"/>
    <property type="match status" value="1"/>
</dbReference>
<dbReference type="SUPFAM" id="SSF53448">
    <property type="entry name" value="Nucleotide-diphospho-sugar transferases"/>
    <property type="match status" value="1"/>
</dbReference>
<proteinExistence type="predicted"/>
<sequence length="256" mass="29864">MQKPAISVVTCTYNSEKYLKKCLKSIESQTFINIEHIINDSFSTDNTVKIINEYIQKNKNKYPIKFFQTKPKGIARALNDSWPKADGEIIHFLHSDDYYINKTSLERAHKIFVKNKDRMWFTANAIFEFNNKIYKFKIPAIMKHNFKQIITTANFLSHENTFIKTKLLKKYGGFDDSNNVTIEYRLWLRITEDYAPLIINDYFTVFIVHHGSNSTGSFFGFTKGLFEGMRTLNKEGIIPIVGIKPGKLLSNEFKNR</sequence>
<dbReference type="AlphaFoldDB" id="A0A1F4UN40"/>
<evidence type="ECO:0000313" key="3">
    <source>
        <dbReference type="Proteomes" id="UP000178615"/>
    </source>
</evidence>
<organism evidence="2 3">
    <name type="scientific">candidate division WWE3 bacterium RBG_19FT_COMBO_34_6</name>
    <dbReference type="NCBI Taxonomy" id="1802612"/>
    <lineage>
        <taxon>Bacteria</taxon>
        <taxon>Katanobacteria</taxon>
    </lineage>
</organism>
<reference evidence="2 3" key="1">
    <citation type="journal article" date="2016" name="Nat. Commun.">
        <title>Thousands of microbial genomes shed light on interconnected biogeochemical processes in an aquifer system.</title>
        <authorList>
            <person name="Anantharaman K."/>
            <person name="Brown C.T."/>
            <person name="Hug L.A."/>
            <person name="Sharon I."/>
            <person name="Castelle C.J."/>
            <person name="Probst A.J."/>
            <person name="Thomas B.C."/>
            <person name="Singh A."/>
            <person name="Wilkins M.J."/>
            <person name="Karaoz U."/>
            <person name="Brodie E.L."/>
            <person name="Williams K.H."/>
            <person name="Hubbard S.S."/>
            <person name="Banfield J.F."/>
        </authorList>
    </citation>
    <scope>NUCLEOTIDE SEQUENCE [LARGE SCALE GENOMIC DNA]</scope>
</reference>
<protein>
    <recommendedName>
        <fullName evidence="1">Glycosyltransferase 2-like domain-containing protein</fullName>
    </recommendedName>
</protein>